<evidence type="ECO:0000313" key="3">
    <source>
        <dbReference type="Proteomes" id="UP000603865"/>
    </source>
</evidence>
<feature type="region of interest" description="Disordered" evidence="1">
    <location>
        <begin position="119"/>
        <end position="140"/>
    </location>
</feature>
<name>A0A918CHV3_9DEIO</name>
<keyword evidence="3" id="KW-1185">Reference proteome</keyword>
<proteinExistence type="predicted"/>
<reference evidence="2" key="2">
    <citation type="submission" date="2020-09" db="EMBL/GenBank/DDBJ databases">
        <authorList>
            <person name="Sun Q."/>
            <person name="Ohkuma M."/>
        </authorList>
    </citation>
    <scope>NUCLEOTIDE SEQUENCE</scope>
    <source>
        <strain evidence="2">JCM 31311</strain>
    </source>
</reference>
<accession>A0A918CHV3</accession>
<evidence type="ECO:0000313" key="2">
    <source>
        <dbReference type="EMBL" id="GGR23133.1"/>
    </source>
</evidence>
<sequence>MALISELVGPLAALTTTNGRNLWRVAALEIAALDSQQVTLIKQKGRKSAWLIAAEQAAITRAAAYAKHLKAREHRQENNITRRAHLLTGHLNFLESDDFAAEPNEVSATLDCVAKAHDQREAERANQRLLDAPDPSEDKR</sequence>
<dbReference type="Proteomes" id="UP000603865">
    <property type="component" value="Unassembled WGS sequence"/>
</dbReference>
<dbReference type="EMBL" id="BMQL01000030">
    <property type="protein sequence ID" value="GGR23133.1"/>
    <property type="molecule type" value="Genomic_DNA"/>
</dbReference>
<comment type="caution">
    <text evidence="2">The sequence shown here is derived from an EMBL/GenBank/DDBJ whole genome shotgun (WGS) entry which is preliminary data.</text>
</comment>
<evidence type="ECO:0000256" key="1">
    <source>
        <dbReference type="SAM" id="MobiDB-lite"/>
    </source>
</evidence>
<organism evidence="2 3">
    <name type="scientific">Deinococcus ruber</name>
    <dbReference type="NCBI Taxonomy" id="1848197"/>
    <lineage>
        <taxon>Bacteria</taxon>
        <taxon>Thermotogati</taxon>
        <taxon>Deinococcota</taxon>
        <taxon>Deinococci</taxon>
        <taxon>Deinococcales</taxon>
        <taxon>Deinococcaceae</taxon>
        <taxon>Deinococcus</taxon>
    </lineage>
</organism>
<reference evidence="2" key="1">
    <citation type="journal article" date="2014" name="Int. J. Syst. Evol. Microbiol.">
        <title>Complete genome sequence of Corynebacterium casei LMG S-19264T (=DSM 44701T), isolated from a smear-ripened cheese.</title>
        <authorList>
            <consortium name="US DOE Joint Genome Institute (JGI-PGF)"/>
            <person name="Walter F."/>
            <person name="Albersmeier A."/>
            <person name="Kalinowski J."/>
            <person name="Ruckert C."/>
        </authorList>
    </citation>
    <scope>NUCLEOTIDE SEQUENCE</scope>
    <source>
        <strain evidence="2">JCM 31311</strain>
    </source>
</reference>
<gene>
    <name evidence="2" type="ORF">GCM10008957_38840</name>
</gene>
<protein>
    <submittedName>
        <fullName evidence="2">Uncharacterized protein</fullName>
    </submittedName>
</protein>
<dbReference type="RefSeq" id="WP_189092164.1">
    <property type="nucleotide sequence ID" value="NZ_BMQL01000030.1"/>
</dbReference>
<dbReference type="AlphaFoldDB" id="A0A918CHV3"/>